<dbReference type="EMBL" id="VXIS01000002">
    <property type="protein sequence ID" value="KAA8914801.1"/>
    <property type="molecule type" value="Genomic_DNA"/>
</dbReference>
<organism evidence="2 3">
    <name type="scientific">Sphaerosporella brunnea</name>
    <dbReference type="NCBI Taxonomy" id="1250544"/>
    <lineage>
        <taxon>Eukaryota</taxon>
        <taxon>Fungi</taxon>
        <taxon>Dikarya</taxon>
        <taxon>Ascomycota</taxon>
        <taxon>Pezizomycotina</taxon>
        <taxon>Pezizomycetes</taxon>
        <taxon>Pezizales</taxon>
        <taxon>Pyronemataceae</taxon>
        <taxon>Sphaerosporella</taxon>
    </lineage>
</organism>
<feature type="region of interest" description="Disordered" evidence="1">
    <location>
        <begin position="97"/>
        <end position="176"/>
    </location>
</feature>
<feature type="region of interest" description="Disordered" evidence="1">
    <location>
        <begin position="1"/>
        <end position="30"/>
    </location>
</feature>
<feature type="compositionally biased region" description="Pro residues" evidence="1">
    <location>
        <begin position="1"/>
        <end position="21"/>
    </location>
</feature>
<protein>
    <submittedName>
        <fullName evidence="2">Uncharacterized protein</fullName>
    </submittedName>
</protein>
<evidence type="ECO:0000313" key="3">
    <source>
        <dbReference type="Proteomes" id="UP000326924"/>
    </source>
</evidence>
<comment type="caution">
    <text evidence="2">The sequence shown here is derived from an EMBL/GenBank/DDBJ whole genome shotgun (WGS) entry which is preliminary data.</text>
</comment>
<dbReference type="AlphaFoldDB" id="A0A5J5FCG7"/>
<feature type="compositionally biased region" description="Basic and acidic residues" evidence="1">
    <location>
        <begin position="101"/>
        <end position="142"/>
    </location>
</feature>
<accession>A0A5J5FCG7</accession>
<dbReference type="InParanoid" id="A0A5J5FCG7"/>
<feature type="compositionally biased region" description="Acidic residues" evidence="1">
    <location>
        <begin position="192"/>
        <end position="219"/>
    </location>
</feature>
<name>A0A5J5FCG7_9PEZI</name>
<feature type="compositionally biased region" description="Polar residues" evidence="1">
    <location>
        <begin position="165"/>
        <end position="175"/>
    </location>
</feature>
<sequence length="660" mass="75835">MPTPKPSRLPPPPIASGPIPPTATSTRTVLPSASIPPVFLAENPWDPNHNVMDTREAVYGWGAASERPGASDPNYKRYHWIDDSSLRNNTSGHWETMTKVGFERHQHRLAKEEKARQEQKKERDLEKRKRNSKKAEQRRKDAILSGAGQRNSFKRKASEIDQEPHSSPYTGNVNLDINAPLDVSVSHVLEKEQDEEEQETREEEQEAREEEQETREEEQETRKEEGEDLSVDVTDQVLQLPQIGKVFSNVRPSTAADVELKISTPYRHVVPSFITNLQPTAPLPRSTKASLPPYPYPWPAIRLTGDIKHPELMLNTEVWEIKKRDKLFKKFFDISKEQTRLKDEAQKKGETSWKWTGRDKIVEVFFNIDLETLQKPVQPTTMAQALQDANHYEELPADKSYIAYDKNHKVIVVFYADAFHRAWGPKYGEFIIQTTAENIDKVARFVKPASKMDGRRHSQHDEWVAEEANQNFTWATGPDARSCIYYSGLSVEQGHLNMKAVIAKDWIGKTSYGGSLMRDLSVWCGNITKIVDSCFAGVNLQLRNEYRRAYSTLGQTGDRRASETCQDELFQFRALLVNVLTEPHVDQDDWAGGLAWLTPFGEYKDGHFCVTMLQRKIPFQPGSVIGIRGDKVEHFTTKWRGNNRYCWVFTFHEEVRRRGW</sequence>
<dbReference type="Proteomes" id="UP000326924">
    <property type="component" value="Unassembled WGS sequence"/>
</dbReference>
<dbReference type="CDD" id="cd22249">
    <property type="entry name" value="UDM1_RNF168_RNF169-like"/>
    <property type="match status" value="1"/>
</dbReference>
<gene>
    <name evidence="2" type="ORF">FN846DRAFT_885618</name>
</gene>
<dbReference type="Gene3D" id="3.60.130.30">
    <property type="match status" value="1"/>
</dbReference>
<keyword evidence="3" id="KW-1185">Reference proteome</keyword>
<dbReference type="OrthoDB" id="4638065at2759"/>
<reference evidence="2 3" key="1">
    <citation type="submission" date="2019-09" db="EMBL/GenBank/DDBJ databases">
        <title>Draft genome of the ectomycorrhizal ascomycete Sphaerosporella brunnea.</title>
        <authorList>
            <consortium name="DOE Joint Genome Institute"/>
            <person name="Benucci G.M."/>
            <person name="Marozzi G."/>
            <person name="Antonielli L."/>
            <person name="Sanchez S."/>
            <person name="Marco P."/>
            <person name="Wang X."/>
            <person name="Falini L.B."/>
            <person name="Barry K."/>
            <person name="Haridas S."/>
            <person name="Lipzen A."/>
            <person name="Labutti K."/>
            <person name="Grigoriev I.V."/>
            <person name="Murat C."/>
            <person name="Martin F."/>
            <person name="Albertini E."/>
            <person name="Donnini D."/>
            <person name="Bonito G."/>
        </authorList>
    </citation>
    <scope>NUCLEOTIDE SEQUENCE [LARGE SCALE GENOMIC DNA]</scope>
    <source>
        <strain evidence="2 3">Sb_GMNB300</strain>
    </source>
</reference>
<proteinExistence type="predicted"/>
<evidence type="ECO:0000256" key="1">
    <source>
        <dbReference type="SAM" id="MobiDB-lite"/>
    </source>
</evidence>
<feature type="region of interest" description="Disordered" evidence="1">
    <location>
        <begin position="190"/>
        <end position="231"/>
    </location>
</feature>
<evidence type="ECO:0000313" key="2">
    <source>
        <dbReference type="EMBL" id="KAA8914801.1"/>
    </source>
</evidence>